<accession>A0A1H8RY45</accession>
<keyword evidence="4" id="KW-1133">Transmembrane helix</keyword>
<feature type="transmembrane region" description="Helical" evidence="4">
    <location>
        <begin position="9"/>
        <end position="30"/>
    </location>
</feature>
<dbReference type="InterPro" id="IPR026170">
    <property type="entry name" value="FAM173A/B"/>
</dbReference>
<dbReference type="InterPro" id="IPR029063">
    <property type="entry name" value="SAM-dependent_MTases_sf"/>
</dbReference>
<dbReference type="SUPFAM" id="SSF53335">
    <property type="entry name" value="S-adenosyl-L-methionine-dependent methyltransferases"/>
    <property type="match status" value="1"/>
</dbReference>
<evidence type="ECO:0000256" key="3">
    <source>
        <dbReference type="ARBA" id="ARBA00022691"/>
    </source>
</evidence>
<dbReference type="Proteomes" id="UP000198814">
    <property type="component" value="Unassembled WGS sequence"/>
</dbReference>
<keyword evidence="3" id="KW-0949">S-adenosyl-L-methionine</keyword>
<organism evidence="5 6">
    <name type="scientific">Nitrosomonas oligotropha</name>
    <dbReference type="NCBI Taxonomy" id="42354"/>
    <lineage>
        <taxon>Bacteria</taxon>
        <taxon>Pseudomonadati</taxon>
        <taxon>Pseudomonadota</taxon>
        <taxon>Betaproteobacteria</taxon>
        <taxon>Nitrosomonadales</taxon>
        <taxon>Nitrosomonadaceae</taxon>
        <taxon>Nitrosomonas</taxon>
    </lineage>
</organism>
<name>A0A1H8RY45_9PROT</name>
<keyword evidence="4" id="KW-0472">Membrane</keyword>
<gene>
    <name evidence="5" type="ORF">SAMN05216333_11610</name>
</gene>
<feature type="transmembrane region" description="Helical" evidence="4">
    <location>
        <begin position="66"/>
        <end position="95"/>
    </location>
</feature>
<dbReference type="PANTHER" id="PTHR13610:SF9">
    <property type="entry name" value="FI06469P"/>
    <property type="match status" value="1"/>
</dbReference>
<evidence type="ECO:0008006" key="7">
    <source>
        <dbReference type="Google" id="ProtNLM"/>
    </source>
</evidence>
<evidence type="ECO:0000256" key="2">
    <source>
        <dbReference type="ARBA" id="ARBA00022679"/>
    </source>
</evidence>
<sequence>MLKRIHPGIAALVVQIVTILTVYLIILSQAFPGLSVFEWSLTQGLLAGLLSYFIRMPVWWVAIHLGFIPLVVVALAWNISSTWFLVFFLGLWLVYGKTYKTQVPLYLSSQRANQALESLLPGKERFSFVDLGSGCGGLLNNLARTHKNGQFHGIESAPLPFLISKLRSFLGVPNCKIVWGDFWQQDFSQYDVVYAYLSPVPMAALWEKAGKEMRPGSLLISNTFTIPGVVADESIKLDDFSNSTLYLWKI</sequence>
<keyword evidence="6" id="KW-1185">Reference proteome</keyword>
<evidence type="ECO:0000256" key="4">
    <source>
        <dbReference type="SAM" id="Phobius"/>
    </source>
</evidence>
<keyword evidence="4" id="KW-0812">Transmembrane</keyword>
<protein>
    <recommendedName>
        <fullName evidence="7">Class I SAM-dependent methyltransferase</fullName>
    </recommendedName>
</protein>
<dbReference type="EMBL" id="FODO01000016">
    <property type="protein sequence ID" value="SEO71290.1"/>
    <property type="molecule type" value="Genomic_DNA"/>
</dbReference>
<keyword evidence="2" id="KW-0808">Transferase</keyword>
<dbReference type="GO" id="GO:0016279">
    <property type="term" value="F:protein-lysine N-methyltransferase activity"/>
    <property type="evidence" value="ECO:0007669"/>
    <property type="project" value="InterPro"/>
</dbReference>
<dbReference type="OrthoDB" id="5611641at2"/>
<evidence type="ECO:0000313" key="6">
    <source>
        <dbReference type="Proteomes" id="UP000198814"/>
    </source>
</evidence>
<evidence type="ECO:0000313" key="5">
    <source>
        <dbReference type="EMBL" id="SEO71290.1"/>
    </source>
</evidence>
<proteinExistence type="predicted"/>
<dbReference type="AlphaFoldDB" id="A0A1H8RY45"/>
<dbReference type="GO" id="GO:0032259">
    <property type="term" value="P:methylation"/>
    <property type="evidence" value="ECO:0007669"/>
    <property type="project" value="UniProtKB-KW"/>
</dbReference>
<dbReference type="PANTHER" id="PTHR13610">
    <property type="entry name" value="METHYLTRANSFERASE DOMAIN-CONTAINING PROTEIN"/>
    <property type="match status" value="1"/>
</dbReference>
<keyword evidence="1" id="KW-0489">Methyltransferase</keyword>
<dbReference type="RefSeq" id="WP_090319669.1">
    <property type="nucleotide sequence ID" value="NZ_FNOE01000015.1"/>
</dbReference>
<feature type="transmembrane region" description="Helical" evidence="4">
    <location>
        <begin position="36"/>
        <end position="54"/>
    </location>
</feature>
<dbReference type="STRING" id="42354.SAMN05216333_11610"/>
<reference evidence="6" key="1">
    <citation type="submission" date="2016-10" db="EMBL/GenBank/DDBJ databases">
        <authorList>
            <person name="Varghese N."/>
            <person name="Submissions S."/>
        </authorList>
    </citation>
    <scope>NUCLEOTIDE SEQUENCE [LARGE SCALE GENOMIC DNA]</scope>
    <source>
        <strain evidence="6">Nm76</strain>
    </source>
</reference>
<evidence type="ECO:0000256" key="1">
    <source>
        <dbReference type="ARBA" id="ARBA00022603"/>
    </source>
</evidence>
<dbReference type="Gene3D" id="3.40.50.150">
    <property type="entry name" value="Vaccinia Virus protein VP39"/>
    <property type="match status" value="1"/>
</dbReference>